<comment type="caution">
    <text evidence="2">The sequence shown here is derived from an EMBL/GenBank/DDBJ whole genome shotgun (WGS) entry which is preliminary data.</text>
</comment>
<evidence type="ECO:0000313" key="3">
    <source>
        <dbReference type="Proteomes" id="UP000537260"/>
    </source>
</evidence>
<dbReference type="InterPro" id="IPR035992">
    <property type="entry name" value="Ricin_B-like_lectins"/>
</dbReference>
<dbReference type="SUPFAM" id="SSF50370">
    <property type="entry name" value="Ricin B-like lectins"/>
    <property type="match status" value="1"/>
</dbReference>
<dbReference type="RefSeq" id="WP_179579910.1">
    <property type="nucleotide sequence ID" value="NZ_JACCFM010000001.1"/>
</dbReference>
<dbReference type="AlphaFoldDB" id="A0A7Z0J7V9"/>
<accession>A0A7Z0J7V9</accession>
<sequence length="459" mass="45599">MNRLTKAVIAIAGAGAVVVGLLLGGGETLASWTASMRVDASTIAAGSLATTANATSSLTTTFTGSALSTTGSLTLANTGTVAGDYRTALTLGSGSSAALARNIALIAWPVANEAACTAAATPTSAVSGTLAVMPAVTGTLPAQASAVLCLRTTLTSASAVSSGSSVSVTLTATTTSGGWTSTTSSSFVQTFTDAVVPVDTGTWYQLVNTKSKACVSATPSNPANGSDIFQVPSCGQLGTANESWLFTTTANGYTTVSNGLAASSLVWGVAAPATSVAARVQLQTAAAGSPAQQWKPVKLANGLYQFVNLGSGLCLSTDGSSSYGSALQQQPCASTNPAQTFSLNSTGLIMAQAATPPSGAVQLACTSDGWNASLAFPKPVGQSNATTYQVTANGVAISTNASDWYTTVQLGRDNMPVASFSPGRYTIVVTRVQSNGTTTLVGSGTVAVGLPSNRTTTCG</sequence>
<dbReference type="CDD" id="cd00161">
    <property type="entry name" value="beta-trefoil_Ricin-like"/>
    <property type="match status" value="1"/>
</dbReference>
<keyword evidence="3" id="KW-1185">Reference proteome</keyword>
<dbReference type="EMBL" id="JACCFM010000001">
    <property type="protein sequence ID" value="NYJ21289.1"/>
    <property type="molecule type" value="Genomic_DNA"/>
</dbReference>
<protein>
    <submittedName>
        <fullName evidence="2">Alternate signal-mediated exported protein</fullName>
    </submittedName>
</protein>
<feature type="domain" description="Ricin B lectin" evidence="1">
    <location>
        <begin position="200"/>
        <end position="344"/>
    </location>
</feature>
<reference evidence="2 3" key="1">
    <citation type="submission" date="2020-07" db="EMBL/GenBank/DDBJ databases">
        <title>Sequencing the genomes of 1000 actinobacteria strains.</title>
        <authorList>
            <person name="Klenk H.-P."/>
        </authorList>
    </citation>
    <scope>NUCLEOTIDE SEQUENCE [LARGE SCALE GENOMIC DNA]</scope>
    <source>
        <strain evidence="2 3">LI1</strain>
    </source>
</reference>
<dbReference type="PROSITE" id="PS50231">
    <property type="entry name" value="RICIN_B_LECTIN"/>
    <property type="match status" value="1"/>
</dbReference>
<name>A0A7Z0J7V9_9MICO</name>
<dbReference type="Pfam" id="PF14200">
    <property type="entry name" value="RicinB_lectin_2"/>
    <property type="match status" value="1"/>
</dbReference>
<evidence type="ECO:0000259" key="1">
    <source>
        <dbReference type="SMART" id="SM00458"/>
    </source>
</evidence>
<dbReference type="Proteomes" id="UP000537260">
    <property type="component" value="Unassembled WGS sequence"/>
</dbReference>
<dbReference type="SMART" id="SM00458">
    <property type="entry name" value="RICIN"/>
    <property type="match status" value="1"/>
</dbReference>
<dbReference type="InterPro" id="IPR000772">
    <property type="entry name" value="Ricin_B_lectin"/>
</dbReference>
<evidence type="ECO:0000313" key="2">
    <source>
        <dbReference type="EMBL" id="NYJ21289.1"/>
    </source>
</evidence>
<proteinExistence type="predicted"/>
<gene>
    <name evidence="2" type="ORF">HNR05_003080</name>
</gene>
<dbReference type="Gene3D" id="2.80.10.50">
    <property type="match status" value="1"/>
</dbReference>
<organism evidence="2 3">
    <name type="scientific">Glaciibacter psychrotolerans</name>
    <dbReference type="NCBI Taxonomy" id="670054"/>
    <lineage>
        <taxon>Bacteria</taxon>
        <taxon>Bacillati</taxon>
        <taxon>Actinomycetota</taxon>
        <taxon>Actinomycetes</taxon>
        <taxon>Micrococcales</taxon>
        <taxon>Microbacteriaceae</taxon>
        <taxon>Glaciibacter</taxon>
    </lineage>
</organism>